<dbReference type="Pfam" id="PF06945">
    <property type="entry name" value="DUF1289"/>
    <property type="match status" value="1"/>
</dbReference>
<protein>
    <submittedName>
        <fullName evidence="1">DUF1289 domain-containing protein</fullName>
    </submittedName>
</protein>
<comment type="caution">
    <text evidence="1">The sequence shown here is derived from an EMBL/GenBank/DDBJ whole genome shotgun (WGS) entry which is preliminary data.</text>
</comment>
<dbReference type="AlphaFoldDB" id="A0A7X4RTC1"/>
<evidence type="ECO:0000313" key="2">
    <source>
        <dbReference type="Proteomes" id="UP000462621"/>
    </source>
</evidence>
<sequence length="64" mass="7395">MKKAKSPCIDICDFSAPNGWCVGCGRTREECSNWKKMKPYALNILRKELPKRMSQIKARADNYN</sequence>
<evidence type="ECO:0000313" key="1">
    <source>
        <dbReference type="EMBL" id="MZI91914.1"/>
    </source>
</evidence>
<organism evidence="1 2">
    <name type="scientific">Vibrio eleionomae</name>
    <dbReference type="NCBI Taxonomy" id="2653505"/>
    <lineage>
        <taxon>Bacteria</taxon>
        <taxon>Pseudomonadati</taxon>
        <taxon>Pseudomonadota</taxon>
        <taxon>Gammaproteobacteria</taxon>
        <taxon>Vibrionales</taxon>
        <taxon>Vibrionaceae</taxon>
        <taxon>Vibrio</taxon>
    </lineage>
</organism>
<accession>A0A7X4RTC1</accession>
<reference evidence="1 2" key="1">
    <citation type="submission" date="2019-10" db="EMBL/GenBank/DDBJ databases">
        <title>Vibrio sp. nov. isolated from a shrimp pond.</title>
        <authorList>
            <person name="Gomez-Gil B."/>
            <person name="Enciso-Ibarra J."/>
            <person name="Enciso-Ibarra K."/>
            <person name="Bolan-Mejia C."/>
        </authorList>
    </citation>
    <scope>NUCLEOTIDE SEQUENCE [LARGE SCALE GENOMIC DNA]</scope>
    <source>
        <strain evidence="1 2">CAIM 722</strain>
    </source>
</reference>
<gene>
    <name evidence="1" type="ORF">F9817_01675</name>
</gene>
<dbReference type="InterPro" id="IPR010710">
    <property type="entry name" value="DUF1289"/>
</dbReference>
<keyword evidence="2" id="KW-1185">Reference proteome</keyword>
<name>A0A7X4RTC1_9VIBR</name>
<dbReference type="EMBL" id="WEKT01000002">
    <property type="protein sequence ID" value="MZI91914.1"/>
    <property type="molecule type" value="Genomic_DNA"/>
</dbReference>
<proteinExistence type="predicted"/>
<dbReference type="Proteomes" id="UP000462621">
    <property type="component" value="Unassembled WGS sequence"/>
</dbReference>
<dbReference type="RefSeq" id="WP_161153228.1">
    <property type="nucleotide sequence ID" value="NZ_WEKT01000002.1"/>
</dbReference>